<accession>A0ABV6S9I1</accession>
<keyword evidence="2" id="KW-1185">Reference proteome</keyword>
<keyword evidence="1" id="KW-0449">Lipoprotein</keyword>
<dbReference type="RefSeq" id="WP_267222069.1">
    <property type="nucleotide sequence ID" value="NZ_JAPCWC010000013.1"/>
</dbReference>
<reference evidence="1 2" key="1">
    <citation type="submission" date="2024-09" db="EMBL/GenBank/DDBJ databases">
        <authorList>
            <person name="Sun Q."/>
            <person name="Mori K."/>
        </authorList>
    </citation>
    <scope>NUCLEOTIDE SEQUENCE [LARGE SCALE GENOMIC DNA]</scope>
    <source>
        <strain evidence="1 2">CICC 11035S</strain>
    </source>
</reference>
<dbReference type="Pfam" id="PF13617">
    <property type="entry name" value="Lipoprotein_19"/>
    <property type="match status" value="1"/>
</dbReference>
<organism evidence="1 2">
    <name type="scientific">Novosphingobium clariflavum</name>
    <dbReference type="NCBI Taxonomy" id="2029884"/>
    <lineage>
        <taxon>Bacteria</taxon>
        <taxon>Pseudomonadati</taxon>
        <taxon>Pseudomonadota</taxon>
        <taxon>Alphaproteobacteria</taxon>
        <taxon>Sphingomonadales</taxon>
        <taxon>Sphingomonadaceae</taxon>
        <taxon>Novosphingobium</taxon>
    </lineage>
</organism>
<comment type="caution">
    <text evidence="1">The sequence shown here is derived from an EMBL/GenBank/DDBJ whole genome shotgun (WGS) entry which is preliminary data.</text>
</comment>
<dbReference type="InterPro" id="IPR025985">
    <property type="entry name" value="YnbE"/>
</dbReference>
<sequence length="95" mass="9990">MIGPQLTGSDPAATNLAMPKIASSFAQFAAVRSGRRAVCAATMVAGLVPMLSGCIQVTAPDKPIVIELNVNIRQEVIYQLSADAEKTIKDNEGVF</sequence>
<dbReference type="EMBL" id="JBHLTM010000028">
    <property type="protein sequence ID" value="MFC0684743.1"/>
    <property type="molecule type" value="Genomic_DNA"/>
</dbReference>
<name>A0ABV6S9I1_9SPHN</name>
<evidence type="ECO:0000313" key="1">
    <source>
        <dbReference type="EMBL" id="MFC0684743.1"/>
    </source>
</evidence>
<protein>
    <submittedName>
        <fullName evidence="1">YnbE family lipoprotein</fullName>
    </submittedName>
</protein>
<gene>
    <name evidence="1" type="ORF">ACFFF8_09070</name>
</gene>
<proteinExistence type="predicted"/>
<dbReference type="Proteomes" id="UP001589858">
    <property type="component" value="Unassembled WGS sequence"/>
</dbReference>
<evidence type="ECO:0000313" key="2">
    <source>
        <dbReference type="Proteomes" id="UP001589858"/>
    </source>
</evidence>